<keyword evidence="3" id="KW-0472">Membrane</keyword>
<feature type="domain" description="CUB" evidence="5">
    <location>
        <begin position="510"/>
        <end position="623"/>
    </location>
</feature>
<dbReference type="Gene3D" id="2.60.120.290">
    <property type="entry name" value="Spermadhesin, CUB domain"/>
    <property type="match status" value="1"/>
</dbReference>
<evidence type="ECO:0000256" key="2">
    <source>
        <dbReference type="PROSITE-ProRule" id="PRU00059"/>
    </source>
</evidence>
<keyword evidence="7" id="KW-1185">Reference proteome</keyword>
<dbReference type="Proteomes" id="UP001328107">
    <property type="component" value="Unassembled WGS sequence"/>
</dbReference>
<feature type="signal peptide" evidence="4">
    <location>
        <begin position="1"/>
        <end position="17"/>
    </location>
</feature>
<accession>A0AAN5C6L0</accession>
<comment type="caution">
    <text evidence="6">The sequence shown here is derived from an EMBL/GenBank/DDBJ whole genome shotgun (WGS) entry which is preliminary data.</text>
</comment>
<evidence type="ECO:0000256" key="3">
    <source>
        <dbReference type="SAM" id="Phobius"/>
    </source>
</evidence>
<dbReference type="SMART" id="SM00042">
    <property type="entry name" value="CUB"/>
    <property type="match status" value="1"/>
</dbReference>
<evidence type="ECO:0000259" key="5">
    <source>
        <dbReference type="PROSITE" id="PS01180"/>
    </source>
</evidence>
<evidence type="ECO:0000313" key="6">
    <source>
        <dbReference type="EMBL" id="GMR32615.1"/>
    </source>
</evidence>
<organism evidence="6 7">
    <name type="scientific">Pristionchus mayeri</name>
    <dbReference type="NCBI Taxonomy" id="1317129"/>
    <lineage>
        <taxon>Eukaryota</taxon>
        <taxon>Metazoa</taxon>
        <taxon>Ecdysozoa</taxon>
        <taxon>Nematoda</taxon>
        <taxon>Chromadorea</taxon>
        <taxon>Rhabditida</taxon>
        <taxon>Rhabditina</taxon>
        <taxon>Diplogasteromorpha</taxon>
        <taxon>Diplogasteroidea</taxon>
        <taxon>Neodiplogasteridae</taxon>
        <taxon>Pristionchus</taxon>
    </lineage>
</organism>
<protein>
    <recommendedName>
        <fullName evidence="5">CUB domain-containing protein</fullName>
    </recommendedName>
</protein>
<feature type="transmembrane region" description="Helical" evidence="3">
    <location>
        <begin position="644"/>
        <end position="664"/>
    </location>
</feature>
<feature type="chain" id="PRO_5042906321" description="CUB domain-containing protein" evidence="4">
    <location>
        <begin position="18"/>
        <end position="700"/>
    </location>
</feature>
<evidence type="ECO:0000256" key="4">
    <source>
        <dbReference type="SAM" id="SignalP"/>
    </source>
</evidence>
<keyword evidence="3" id="KW-1133">Transmembrane helix</keyword>
<gene>
    <name evidence="6" type="ORF">PMAYCL1PPCAC_02810</name>
</gene>
<dbReference type="Pfam" id="PF00431">
    <property type="entry name" value="CUB"/>
    <property type="match status" value="1"/>
</dbReference>
<proteinExistence type="predicted"/>
<keyword evidence="1" id="KW-1015">Disulfide bond</keyword>
<comment type="caution">
    <text evidence="2">Lacks conserved residue(s) required for the propagation of feature annotation.</text>
</comment>
<dbReference type="AlphaFoldDB" id="A0AAN5C6L0"/>
<evidence type="ECO:0000313" key="7">
    <source>
        <dbReference type="Proteomes" id="UP001328107"/>
    </source>
</evidence>
<dbReference type="PANTHER" id="PTHR39385">
    <property type="entry name" value="PROTEIN CBG20422"/>
    <property type="match status" value="1"/>
</dbReference>
<dbReference type="PANTHER" id="PTHR39385:SF2">
    <property type="entry name" value="SLIT-LIKE 3 PROTEIN"/>
    <property type="match status" value="1"/>
</dbReference>
<evidence type="ECO:0000256" key="1">
    <source>
        <dbReference type="ARBA" id="ARBA00023157"/>
    </source>
</evidence>
<sequence>MTRVILLLLLFYSPCNSYLIPSCLREESISWAAGKDSEIRAVNLTTCSYGSHRFTLDRPINSTMAIRARIISQEEDSDSTFNIQVLEIAESENGKRMFLKRKDLSGVDDSVISSPYTSLKVMVYKRGSASKAEIIFQFTLEERGCPYPFLESRLGTPLIITSEVLAEECDFAVTAVDPGAALELTSINETIPHQRHSVAVVIYDGYSSERLHRVEQSEFDSELKEHLGTSRVTVHVTNPMGREKDHEVAFITINSIEDDCRCPNGNVILNDTNIDFKYKMEKRHCFHLNCSVFLEIDEPLRHNYRMKIIPNYYEGVTNTFSIKDGMADFFNMKFIPQPRSYVSVNPKLLLVYSEGTKPTSDFIRVILVRTTETEQALCRCPDLPPSLSLTLTVDPSCPQMDCLWTFPKIESTDIPTISVESNSTHEPYEGLFLTSTHDQQERMERLEHGTQEPLYVPGEKEILEPHVVVYYQRVWRENPITGIRPKSPSMYKVTVTKYKSIIDYESACDCVNRTIKVAASSELSFSSPRFPLHYCDDLHCRTTFEAPKGYRVVFRPHKLSLQRDSDFLRIYDIIDGKEITREKYTGRYLDGFTTESRTNLLLAVFTSDGSISYDGFNSSVYAEKIEDDSVDYFDDGEGKKSGGFFWKFLFCLLVVGAIVGAVVYKKRKTSGDFSLSFAPVSFMNNGGDFDEGSVSFSLSS</sequence>
<dbReference type="InterPro" id="IPR000859">
    <property type="entry name" value="CUB_dom"/>
</dbReference>
<dbReference type="EMBL" id="BTRK01000001">
    <property type="protein sequence ID" value="GMR32615.1"/>
    <property type="molecule type" value="Genomic_DNA"/>
</dbReference>
<keyword evidence="4" id="KW-0732">Signal</keyword>
<dbReference type="InterPro" id="IPR035914">
    <property type="entry name" value="Sperma_CUB_dom_sf"/>
</dbReference>
<dbReference type="CDD" id="cd00041">
    <property type="entry name" value="CUB"/>
    <property type="match status" value="1"/>
</dbReference>
<dbReference type="SUPFAM" id="SSF49854">
    <property type="entry name" value="Spermadhesin, CUB domain"/>
    <property type="match status" value="1"/>
</dbReference>
<name>A0AAN5C6L0_9BILA</name>
<dbReference type="PROSITE" id="PS01180">
    <property type="entry name" value="CUB"/>
    <property type="match status" value="1"/>
</dbReference>
<reference evidence="7" key="1">
    <citation type="submission" date="2022-10" db="EMBL/GenBank/DDBJ databases">
        <title>Genome assembly of Pristionchus species.</title>
        <authorList>
            <person name="Yoshida K."/>
            <person name="Sommer R.J."/>
        </authorList>
    </citation>
    <scope>NUCLEOTIDE SEQUENCE [LARGE SCALE GENOMIC DNA]</scope>
    <source>
        <strain evidence="7">RS5460</strain>
    </source>
</reference>
<keyword evidence="3" id="KW-0812">Transmembrane</keyword>